<feature type="transmembrane region" description="Helical" evidence="6">
    <location>
        <begin position="239"/>
        <end position="259"/>
    </location>
</feature>
<dbReference type="InterPro" id="IPR049452">
    <property type="entry name" value="Anoctamin_TM"/>
</dbReference>
<feature type="domain" description="Anoctamin transmembrane" evidence="8">
    <location>
        <begin position="198"/>
        <end position="639"/>
    </location>
</feature>
<evidence type="ECO:0000256" key="2">
    <source>
        <dbReference type="ARBA" id="ARBA00009671"/>
    </source>
</evidence>
<feature type="transmembrane region" description="Helical" evidence="6">
    <location>
        <begin position="604"/>
        <end position="629"/>
    </location>
</feature>
<dbReference type="OrthoDB" id="296386at2759"/>
<feature type="transmembrane region" description="Helical" evidence="6">
    <location>
        <begin position="206"/>
        <end position="233"/>
    </location>
</feature>
<evidence type="ECO:0000256" key="3">
    <source>
        <dbReference type="ARBA" id="ARBA00022692"/>
    </source>
</evidence>
<protein>
    <recommendedName>
        <fullName evidence="6">Anoctamin</fullName>
    </recommendedName>
</protein>
<keyword evidence="4 6" id="KW-1133">Transmembrane helix</keyword>
<evidence type="ECO:0000313" key="9">
    <source>
        <dbReference type="EMBL" id="OQV24692.1"/>
    </source>
</evidence>
<reference evidence="10" key="1">
    <citation type="submission" date="2017-01" db="EMBL/GenBank/DDBJ databases">
        <title>Comparative genomics of anhydrobiosis in the tardigrade Hypsibius dujardini.</title>
        <authorList>
            <person name="Yoshida Y."/>
            <person name="Koutsovoulos G."/>
            <person name="Laetsch D."/>
            <person name="Stevens L."/>
            <person name="Kumar S."/>
            <person name="Horikawa D."/>
            <person name="Ishino K."/>
            <person name="Komine S."/>
            <person name="Tomita M."/>
            <person name="Blaxter M."/>
            <person name="Arakawa K."/>
        </authorList>
    </citation>
    <scope>NUCLEOTIDE SEQUENCE [LARGE SCALE GENOMIC DNA]</scope>
    <source>
        <strain evidence="10">Z151</strain>
    </source>
</reference>
<dbReference type="Proteomes" id="UP000192578">
    <property type="component" value="Unassembled WGS sequence"/>
</dbReference>
<feature type="transmembrane region" description="Helical" evidence="6">
    <location>
        <begin position="402"/>
        <end position="425"/>
    </location>
</feature>
<gene>
    <name evidence="9" type="ORF">BV898_01751</name>
</gene>
<feature type="transmembrane region" description="Helical" evidence="6">
    <location>
        <begin position="569"/>
        <end position="589"/>
    </location>
</feature>
<dbReference type="Pfam" id="PF04547">
    <property type="entry name" value="Anoctamin"/>
    <property type="match status" value="1"/>
</dbReference>
<feature type="transmembrane region" description="Helical" evidence="6">
    <location>
        <begin position="314"/>
        <end position="335"/>
    </location>
</feature>
<feature type="transmembrane region" description="Helical" evidence="6">
    <location>
        <begin position="513"/>
        <end position="536"/>
    </location>
</feature>
<dbReference type="GO" id="GO:0005886">
    <property type="term" value="C:plasma membrane"/>
    <property type="evidence" value="ECO:0007669"/>
    <property type="project" value="TreeGrafter"/>
</dbReference>
<evidence type="ECO:0000313" key="10">
    <source>
        <dbReference type="Proteomes" id="UP000192578"/>
    </source>
</evidence>
<organism evidence="9 10">
    <name type="scientific">Hypsibius exemplaris</name>
    <name type="common">Freshwater tardigrade</name>
    <dbReference type="NCBI Taxonomy" id="2072580"/>
    <lineage>
        <taxon>Eukaryota</taxon>
        <taxon>Metazoa</taxon>
        <taxon>Ecdysozoa</taxon>
        <taxon>Tardigrada</taxon>
        <taxon>Eutardigrada</taxon>
        <taxon>Parachela</taxon>
        <taxon>Hypsibioidea</taxon>
        <taxon>Hypsibiidae</taxon>
        <taxon>Hypsibius</taxon>
    </lineage>
</organism>
<keyword evidence="3 6" id="KW-0812">Transmembrane</keyword>
<comment type="caution">
    <text evidence="9">The sequence shown here is derived from an EMBL/GenBank/DDBJ whole genome shotgun (WGS) entry which is preliminary data.</text>
</comment>
<dbReference type="InterPro" id="IPR007632">
    <property type="entry name" value="Anoctamin"/>
</dbReference>
<evidence type="ECO:0000256" key="6">
    <source>
        <dbReference type="RuleBase" id="RU280814"/>
    </source>
</evidence>
<comment type="similarity">
    <text evidence="2 6">Belongs to the anoctamin family.</text>
</comment>
<feature type="compositionally biased region" description="Polar residues" evidence="7">
    <location>
        <begin position="682"/>
        <end position="704"/>
    </location>
</feature>
<comment type="subcellular location">
    <subcellularLocation>
        <location evidence="1 6">Membrane</location>
        <topology evidence="1 6">Multi-pass membrane protein</topology>
    </subcellularLocation>
</comment>
<proteinExistence type="inferred from homology"/>
<evidence type="ECO:0000259" key="8">
    <source>
        <dbReference type="Pfam" id="PF04547"/>
    </source>
</evidence>
<dbReference type="PANTHER" id="PTHR12308:SF74">
    <property type="entry name" value="ANOCTAMIN"/>
    <property type="match status" value="1"/>
</dbReference>
<feature type="transmembrane region" description="Helical" evidence="6">
    <location>
        <begin position="355"/>
        <end position="375"/>
    </location>
</feature>
<evidence type="ECO:0000256" key="5">
    <source>
        <dbReference type="ARBA" id="ARBA00023136"/>
    </source>
</evidence>
<evidence type="ECO:0000256" key="1">
    <source>
        <dbReference type="ARBA" id="ARBA00004141"/>
    </source>
</evidence>
<accession>A0A1W0XBJ7</accession>
<dbReference type="PANTHER" id="PTHR12308">
    <property type="entry name" value="ANOCTAMIN"/>
    <property type="match status" value="1"/>
</dbReference>
<name>A0A1W0XBJ7_HYPEX</name>
<keyword evidence="10" id="KW-1185">Reference proteome</keyword>
<feature type="region of interest" description="Disordered" evidence="7">
    <location>
        <begin position="657"/>
        <end position="704"/>
    </location>
</feature>
<dbReference type="AlphaFoldDB" id="A0A1W0XBJ7"/>
<sequence>METQSESSSQEPFETHCVIELSTKCNADFVEWMIQRIQSPKSQGGAELLVRSVRDVNTNQYAFLHICAPTYRLLMIAEWLELMKPDMQDNEALREFTVKTLSRFVPEGGYPGDLFDYAEKARMVYFEIHELRAKDDETDRFYKTDKIRFSVGQSIITKIQRKDLINQIFSLHEKEVLKLLSKDWISLSFSKKQPLDRIRAYFGEHISIYFAFLGYYTEMLVPATILGFSMFFLQWFSAGSLQSTAAFAIFNVLWATFFFERWKRYCNRLSYKWGVLNKTNQELELPRAQFKGSMGKNPVTGQPEPVYSVVQRNIWIGLVSAPVVTLCLFLTLYILGTYLHTQLRLSEEYLKNPTIMLFFGKFAPSAVYTICINIFRSVYKYIATWLTDKENHRLQTSYEFHLIWKLLLFNFINSFSSLFYIAFWLQDLDLLRSHLAAQLITNQILDQFPETLMPYAKVQYEKWRLKRELRNEQKKRTARGENVDPNFEALRDQATIESELPEYLGTFDDYLELFLQFGYCFLFSSAFPIAALFALINNVIEIRGDGFKLCNIMQRPFARPANSIGPWQLAFELMGFAAVTTNLALIYVSPPVHEYFSHASDGQLIMAFVVIEHLLIFAKLGMTVIIPTVPRDVAIAMAKTEYDMKLAVKERRAQESRKEIEAQIQAKRWSRRAVRGDPRQGASPSTRSLPTSPQDDVTFVRSIN</sequence>
<dbReference type="EMBL" id="MTYJ01000006">
    <property type="protein sequence ID" value="OQV24692.1"/>
    <property type="molecule type" value="Genomic_DNA"/>
</dbReference>
<keyword evidence="5 6" id="KW-0472">Membrane</keyword>
<evidence type="ECO:0000256" key="4">
    <source>
        <dbReference type="ARBA" id="ARBA00022989"/>
    </source>
</evidence>
<dbReference type="GO" id="GO:0005254">
    <property type="term" value="F:chloride channel activity"/>
    <property type="evidence" value="ECO:0007669"/>
    <property type="project" value="TreeGrafter"/>
</dbReference>
<evidence type="ECO:0000256" key="7">
    <source>
        <dbReference type="SAM" id="MobiDB-lite"/>
    </source>
</evidence>